<keyword evidence="15" id="KW-1185">Reference proteome</keyword>
<dbReference type="PANTHER" id="PTHR13802:SF59">
    <property type="entry name" value="SUSHI DOMAIN-CONTAINING PROTEIN 2"/>
    <property type="match status" value="1"/>
</dbReference>
<dbReference type="InterPro" id="IPR003886">
    <property type="entry name" value="NIDO_dom"/>
</dbReference>
<dbReference type="PROSITE" id="PS50158">
    <property type="entry name" value="ZF_CCHC"/>
    <property type="match status" value="1"/>
</dbReference>
<evidence type="ECO:0000259" key="12">
    <source>
        <dbReference type="PROSITE" id="PS50923"/>
    </source>
</evidence>
<dbReference type="Pfam" id="PF03782">
    <property type="entry name" value="AMOP"/>
    <property type="match status" value="1"/>
</dbReference>
<dbReference type="Proteomes" id="UP000683360">
    <property type="component" value="Unassembled WGS sequence"/>
</dbReference>
<dbReference type="PANTHER" id="PTHR13802">
    <property type="entry name" value="MUCIN 4-RELATED"/>
    <property type="match status" value="1"/>
</dbReference>
<proteinExistence type="predicted"/>
<dbReference type="InterPro" id="IPR056619">
    <property type="entry name" value="C8-3_MUC4"/>
</dbReference>
<dbReference type="SUPFAM" id="SSF57535">
    <property type="entry name" value="Complement control module/SCR domain"/>
    <property type="match status" value="3"/>
</dbReference>
<keyword evidence="3 9" id="KW-1133">Transmembrane helix</keyword>
<dbReference type="Pfam" id="PF06119">
    <property type="entry name" value="NIDO"/>
    <property type="match status" value="1"/>
</dbReference>
<evidence type="ECO:0000259" key="11">
    <source>
        <dbReference type="PROSITE" id="PS50856"/>
    </source>
</evidence>
<dbReference type="InterPro" id="IPR035976">
    <property type="entry name" value="Sushi/SCR/CCP_sf"/>
</dbReference>
<protein>
    <submittedName>
        <fullName evidence="14">Sushi, nidogen and EGF-like domain-containing protein 1,Alpha-tectorin</fullName>
    </submittedName>
</protein>
<keyword evidence="6" id="KW-0862">Zinc</keyword>
<dbReference type="GO" id="GO:0008270">
    <property type="term" value="F:zinc ion binding"/>
    <property type="evidence" value="ECO:0007669"/>
    <property type="project" value="UniProtKB-KW"/>
</dbReference>
<feature type="compositionally biased region" description="Polar residues" evidence="8">
    <location>
        <begin position="1521"/>
        <end position="1533"/>
    </location>
</feature>
<keyword evidence="4 9" id="KW-0472">Membrane</keyword>
<feature type="region of interest" description="Disordered" evidence="8">
    <location>
        <begin position="1512"/>
        <end position="1533"/>
    </location>
</feature>
<evidence type="ECO:0000256" key="3">
    <source>
        <dbReference type="ARBA" id="ARBA00022989"/>
    </source>
</evidence>
<keyword evidence="5 7" id="KW-1015">Disulfide bond</keyword>
<reference evidence="14" key="1">
    <citation type="submission" date="2021-03" db="EMBL/GenBank/DDBJ databases">
        <authorList>
            <person name="Bekaert M."/>
        </authorList>
    </citation>
    <scope>NUCLEOTIDE SEQUENCE</scope>
</reference>
<evidence type="ECO:0000256" key="4">
    <source>
        <dbReference type="ARBA" id="ARBA00023136"/>
    </source>
</evidence>
<dbReference type="CDD" id="cd00033">
    <property type="entry name" value="CCP"/>
    <property type="match status" value="1"/>
</dbReference>
<dbReference type="PROSITE" id="PS50856">
    <property type="entry name" value="AMOP"/>
    <property type="match status" value="1"/>
</dbReference>
<dbReference type="SMART" id="SM00539">
    <property type="entry name" value="NIDO"/>
    <property type="match status" value="1"/>
</dbReference>
<evidence type="ECO:0000256" key="5">
    <source>
        <dbReference type="ARBA" id="ARBA00023157"/>
    </source>
</evidence>
<feature type="transmembrane region" description="Helical" evidence="9">
    <location>
        <begin position="1294"/>
        <end position="1318"/>
    </location>
</feature>
<evidence type="ECO:0000256" key="1">
    <source>
        <dbReference type="ARBA" id="ARBA00004370"/>
    </source>
</evidence>
<comment type="caution">
    <text evidence="14">The sequence shown here is derived from an EMBL/GenBank/DDBJ whole genome shotgun (WGS) entry which is preliminary data.</text>
</comment>
<evidence type="ECO:0000259" key="13">
    <source>
        <dbReference type="PROSITE" id="PS51220"/>
    </source>
</evidence>
<feature type="domain" description="AMOP" evidence="11">
    <location>
        <begin position="603"/>
        <end position="762"/>
    </location>
</feature>
<keyword evidence="6" id="KW-0863">Zinc-finger</keyword>
<dbReference type="GO" id="GO:0003676">
    <property type="term" value="F:nucleic acid binding"/>
    <property type="evidence" value="ECO:0007669"/>
    <property type="project" value="InterPro"/>
</dbReference>
<feature type="region of interest" description="Disordered" evidence="8">
    <location>
        <begin position="1562"/>
        <end position="1594"/>
    </location>
</feature>
<keyword evidence="2 9" id="KW-0812">Transmembrane</keyword>
<evidence type="ECO:0000256" key="9">
    <source>
        <dbReference type="SAM" id="Phobius"/>
    </source>
</evidence>
<dbReference type="SMART" id="SM00032">
    <property type="entry name" value="CCP"/>
    <property type="match status" value="2"/>
</dbReference>
<evidence type="ECO:0000259" key="10">
    <source>
        <dbReference type="PROSITE" id="PS50158"/>
    </source>
</evidence>
<dbReference type="Gene3D" id="2.10.70.10">
    <property type="entry name" value="Complement Module, domain 1"/>
    <property type="match status" value="1"/>
</dbReference>
<keyword evidence="7" id="KW-0768">Sushi</keyword>
<dbReference type="GO" id="GO:0007160">
    <property type="term" value="P:cell-matrix adhesion"/>
    <property type="evidence" value="ECO:0007669"/>
    <property type="project" value="InterPro"/>
</dbReference>
<keyword evidence="6" id="KW-0479">Metal-binding</keyword>
<feature type="domain" description="NIDO" evidence="13">
    <location>
        <begin position="324"/>
        <end position="477"/>
    </location>
</feature>
<feature type="domain" description="CCHC-type" evidence="10">
    <location>
        <begin position="1543"/>
        <end position="1556"/>
    </location>
</feature>
<sequence>MAASFSTSFPYFNQVFRSLYVSNNRVPTNDDGSSIQVLISTSFPYFNQVFRSLYVSNNRVPTNDDGSSPRVPVSTSFPYFNQVFRSLYVSNNRVPTNDDGSSIQVPISTSFPYFNQVFRSLYVSNNRVPTNDDGSSPRVPVSTSFPYFNQVFRSLYVSNNRVPTNDDGSSIQVPVSTSFPYFNQVFRSLYVSNNRVPTNDDGSSPRVPVSTSFPYFNQVFRSLYVSNNRVPTNDDDSSIQVPVSTSFPYFNQVFRSLYVSNNRVPTNDDGSSPRVPVSTSFPYFNQVFRSLYVNTNGAISFDETLSTYTPSAFPLSGNKKIVAPYWCDIDTRKGGVVWYYETNDRDVLFKATDDIQKIFPEQKNFRAAWVFVATWDNVAFYSTGQRKRNTFQCILITNGRHSFAIFLYNKIEWTTGSASGGNKDTGLGGTPAQVGFDAGNGHNYLAIRESRTPAVLQVTHLTNVKIDGKFVYRTDTETVKDGGCTTHTGVNPASVKPNLYRIKPEQWKIGENVTLKWGELPFEADTIAIELLTLTKINNTLQLHRETYVARKLPLMPKHVFRLPSSSGQAALLRIHPEPGDSNQDTSLLASGWSDVFVMLPPDGKSLLSACYDWDDREEKHRSLERHQIDTCPCTIAQARLDISRFNPDPHCNTLVDHNIDNDTSINCIYHVGALQCLRMAFPGNMGHDNQCCYNSDGNLIETNTKTFGGTANRYHYKGGADDNIPYLSNIYDDVVPYMYCCQYPVHYNLDVDTCQRFLRRRPPSRCSGYIPPRSASSRGDPHLVTNESLFLPASSRGDPHLVTNESLFLPASSRGFVKGLLGNFNGKQSDDLTNADDRIIPINSSLDVIHHEFGLTWQIHASDSLFTYPVGKTHQSFQHVDFRPIFNVTDQCPGNVADVCGDDQACRFDFCTTDDTSLAESTRIMTEEIEVMAEVALPACGEPGNITNGYWNFTGKSANLLCEENYISNGQTLIMCSDDGQWSVINTTCELKPCDDISNFTHGYWNVNNRSADLVCIDNYLTTDSIVLQCFDNGTWGIPVNINNVCQRIACDLPEPIDNGKWNISGRNAELVCADHCTLNGSSLLNCDNEGVWELITSACLRPVSMQTLPSQADTKILVQVVLPVVVALVLLIIGILVVRRVRNIQKYDDDQTKYEFVKNSNQKLDSACYTTVIWIEIELTIIFIQWILRTLEKRRLFLENKTEVRIHQDYFHHLKNSIPRTQGHSRTANRSVPGTLLSTVPTANMLGGFDDSSNWKDESFISSTPMSDMNQRQQNANTAGIDHKRKKFVLRWIWFILSLILVIGWFSLTFPVKLFIYEVSRCLEHFDNQNEDRRRPTDTVRQQLNFDQNIPHIRDNARNIPMNSSFPLQVNRSEVQVKRTFSGSNDDVLADFLRYFENIATLNAWNEERKRLVFFTTLRGQAETFVHGLSSNIQMRWESLIDKMELRFGHSNMKESYLAEAKLRRRKPGESFRDLGQSIEDLYRRAYPSHPELVQENSIRSFLDACVEKESDVHEPSSKKNNYSESPINNRRYQNKIYRQCTNCGKRGHTREYCWSKTHSNNQNISNQTVPEEDTAQNSGTVQQLNNNRSEQ</sequence>
<accession>A0A8S3UZX1</accession>
<organism evidence="14 15">
    <name type="scientific">Mytilus edulis</name>
    <name type="common">Blue mussel</name>
    <dbReference type="NCBI Taxonomy" id="6550"/>
    <lineage>
        <taxon>Eukaryota</taxon>
        <taxon>Metazoa</taxon>
        <taxon>Spiralia</taxon>
        <taxon>Lophotrochozoa</taxon>
        <taxon>Mollusca</taxon>
        <taxon>Bivalvia</taxon>
        <taxon>Autobranchia</taxon>
        <taxon>Pteriomorphia</taxon>
        <taxon>Mytilida</taxon>
        <taxon>Mytiloidea</taxon>
        <taxon>Mytilidae</taxon>
        <taxon>Mytilinae</taxon>
        <taxon>Mytilus</taxon>
    </lineage>
</organism>
<dbReference type="SMART" id="SM00723">
    <property type="entry name" value="AMOP"/>
    <property type="match status" value="1"/>
</dbReference>
<dbReference type="OrthoDB" id="6236007at2759"/>
<comment type="caution">
    <text evidence="7">Lacks conserved residue(s) required for the propagation of feature annotation.</text>
</comment>
<feature type="disulfide bond" evidence="7">
    <location>
        <begin position="963"/>
        <end position="990"/>
    </location>
</feature>
<dbReference type="GO" id="GO:0016020">
    <property type="term" value="C:membrane"/>
    <property type="evidence" value="ECO:0007669"/>
    <property type="project" value="UniProtKB-SubCell"/>
</dbReference>
<dbReference type="PROSITE" id="PS50923">
    <property type="entry name" value="SUSHI"/>
    <property type="match status" value="1"/>
</dbReference>
<evidence type="ECO:0000256" key="8">
    <source>
        <dbReference type="SAM" id="MobiDB-lite"/>
    </source>
</evidence>
<dbReference type="EMBL" id="CAJPWZ010003073">
    <property type="protein sequence ID" value="CAG2251043.1"/>
    <property type="molecule type" value="Genomic_DNA"/>
</dbReference>
<evidence type="ECO:0000313" key="15">
    <source>
        <dbReference type="Proteomes" id="UP000683360"/>
    </source>
</evidence>
<dbReference type="InterPro" id="IPR001878">
    <property type="entry name" value="Znf_CCHC"/>
</dbReference>
<evidence type="ECO:0000256" key="6">
    <source>
        <dbReference type="PROSITE-ProRule" id="PRU00047"/>
    </source>
</evidence>
<feature type="domain" description="Sushi" evidence="12">
    <location>
        <begin position="939"/>
        <end position="992"/>
    </location>
</feature>
<evidence type="ECO:0000256" key="2">
    <source>
        <dbReference type="ARBA" id="ARBA00022692"/>
    </source>
</evidence>
<comment type="subcellular location">
    <subcellularLocation>
        <location evidence="1">Membrane</location>
    </subcellularLocation>
</comment>
<feature type="transmembrane region" description="Helical" evidence="9">
    <location>
        <begin position="1118"/>
        <end position="1140"/>
    </location>
</feature>
<dbReference type="InterPro" id="IPR000436">
    <property type="entry name" value="Sushi_SCR_CCP_dom"/>
</dbReference>
<name>A0A8S3UZX1_MYTED</name>
<dbReference type="PROSITE" id="PS51220">
    <property type="entry name" value="NIDO"/>
    <property type="match status" value="1"/>
</dbReference>
<dbReference type="InterPro" id="IPR051495">
    <property type="entry name" value="Epithelial_Barrier/Signaling"/>
</dbReference>
<dbReference type="Pfam" id="PF00084">
    <property type="entry name" value="Sushi"/>
    <property type="match status" value="1"/>
</dbReference>
<evidence type="ECO:0000313" key="14">
    <source>
        <dbReference type="EMBL" id="CAG2251043.1"/>
    </source>
</evidence>
<evidence type="ECO:0000256" key="7">
    <source>
        <dbReference type="PROSITE-ProRule" id="PRU00302"/>
    </source>
</evidence>
<dbReference type="InterPro" id="IPR005533">
    <property type="entry name" value="AMOP_dom"/>
</dbReference>
<dbReference type="Pfam" id="PF23263">
    <property type="entry name" value="C8-3_MUC4"/>
    <property type="match status" value="1"/>
</dbReference>
<gene>
    <name evidence="14" type="ORF">MEDL_62741</name>
</gene>